<dbReference type="PANTHER" id="PTHR12994:SF17">
    <property type="entry name" value="LD30995P"/>
    <property type="match status" value="1"/>
</dbReference>
<feature type="non-terminal residue" evidence="1">
    <location>
        <position position="1"/>
    </location>
</feature>
<name>X1II31_9ZZZZ</name>
<dbReference type="EMBL" id="BARU01028022">
    <property type="protein sequence ID" value="GAH65789.1"/>
    <property type="molecule type" value="Genomic_DNA"/>
</dbReference>
<gene>
    <name evidence="1" type="ORF">S03H2_44780</name>
</gene>
<protein>
    <recommendedName>
        <fullName evidence="2">Dipeptidase</fullName>
    </recommendedName>
</protein>
<dbReference type="GO" id="GO:0070004">
    <property type="term" value="F:cysteine-type exopeptidase activity"/>
    <property type="evidence" value="ECO:0007669"/>
    <property type="project" value="InterPro"/>
</dbReference>
<dbReference type="PANTHER" id="PTHR12994">
    <property type="entry name" value="SECERNIN"/>
    <property type="match status" value="1"/>
</dbReference>
<dbReference type="InterPro" id="IPR005322">
    <property type="entry name" value="Peptidase_C69"/>
</dbReference>
<dbReference type="AlphaFoldDB" id="X1II31"/>
<accession>X1II31</accession>
<reference evidence="1" key="1">
    <citation type="journal article" date="2014" name="Front. Microbiol.">
        <title>High frequency of phylogenetically diverse reductive dehalogenase-homologous genes in deep subseafloor sedimentary metagenomes.</title>
        <authorList>
            <person name="Kawai M."/>
            <person name="Futagami T."/>
            <person name="Toyoda A."/>
            <person name="Takaki Y."/>
            <person name="Nishi S."/>
            <person name="Hori S."/>
            <person name="Arai W."/>
            <person name="Tsubouchi T."/>
            <person name="Morono Y."/>
            <person name="Uchiyama I."/>
            <person name="Ito T."/>
            <person name="Fujiyama A."/>
            <person name="Inagaki F."/>
            <person name="Takami H."/>
        </authorList>
    </citation>
    <scope>NUCLEOTIDE SEQUENCE</scope>
    <source>
        <strain evidence="1">Expedition CK06-06</strain>
    </source>
</reference>
<comment type="caution">
    <text evidence="1">The sequence shown here is derived from an EMBL/GenBank/DDBJ whole genome shotgun (WGS) entry which is preliminary data.</text>
</comment>
<evidence type="ECO:0000313" key="1">
    <source>
        <dbReference type="EMBL" id="GAH65789.1"/>
    </source>
</evidence>
<dbReference type="GO" id="GO:0016805">
    <property type="term" value="F:dipeptidase activity"/>
    <property type="evidence" value="ECO:0007669"/>
    <property type="project" value="InterPro"/>
</dbReference>
<proteinExistence type="predicted"/>
<feature type="non-terminal residue" evidence="1">
    <location>
        <position position="269"/>
    </location>
</feature>
<dbReference type="GO" id="GO:0006508">
    <property type="term" value="P:proteolysis"/>
    <property type="evidence" value="ECO:0007669"/>
    <property type="project" value="InterPro"/>
</dbReference>
<sequence length="269" mass="31024">GRNYHNSFIIADTKEAWVLETADRFWIAEKVKGIRTISNTLSIGSEYDLIHPELINHAINKGYCKSEDDFHFVNNFIPKFRIYHVFTESKYRTQYYAKGFDRQQCTTALLLRNKGKITPEDVMEVLRNHNIKPEEEATWSASKASPKSPCHHATSFVLPDQSTGSIVSHLKKDIQVHWVTGTSGPCTSTFKPVFLPKAGFSKKPILGDEKYNEKALWWQHEKLHRLVLLDYQRRLGTYKEDRNRLEGKYVKKVNTILKSLSGKPTKAVL</sequence>
<evidence type="ECO:0008006" key="2">
    <source>
        <dbReference type="Google" id="ProtNLM"/>
    </source>
</evidence>
<organism evidence="1">
    <name type="scientific">marine sediment metagenome</name>
    <dbReference type="NCBI Taxonomy" id="412755"/>
    <lineage>
        <taxon>unclassified sequences</taxon>
        <taxon>metagenomes</taxon>
        <taxon>ecological metagenomes</taxon>
    </lineage>
</organism>